<evidence type="ECO:0000313" key="3">
    <source>
        <dbReference type="Proteomes" id="UP001152799"/>
    </source>
</evidence>
<dbReference type="PROSITE" id="PS51029">
    <property type="entry name" value="MADF"/>
    <property type="match status" value="1"/>
</dbReference>
<dbReference type="Proteomes" id="UP001152799">
    <property type="component" value="Chromosome 9"/>
</dbReference>
<sequence length="84" mass="10006">MQDDFQFNIEFCEEVQQYASLYDYKRSDYCNRSVQDQAWEKIAKKFSANVTECKDRRKNLRGSYSKYKAKLKTKSGQGAKRVKE</sequence>
<dbReference type="PANTHER" id="PTHR12243">
    <property type="entry name" value="MADF DOMAIN TRANSCRIPTION FACTOR"/>
    <property type="match status" value="1"/>
</dbReference>
<dbReference type="InterPro" id="IPR006578">
    <property type="entry name" value="MADF-dom"/>
</dbReference>
<dbReference type="AlphaFoldDB" id="A0A9N9MYF2"/>
<keyword evidence="3" id="KW-1185">Reference proteome</keyword>
<dbReference type="EMBL" id="OU892285">
    <property type="protein sequence ID" value="CAG9773213.1"/>
    <property type="molecule type" value="Genomic_DNA"/>
</dbReference>
<dbReference type="GO" id="GO:0005634">
    <property type="term" value="C:nucleus"/>
    <property type="evidence" value="ECO:0007669"/>
    <property type="project" value="TreeGrafter"/>
</dbReference>
<dbReference type="InterPro" id="IPR039353">
    <property type="entry name" value="TF_Adf1"/>
</dbReference>
<evidence type="ECO:0000313" key="2">
    <source>
        <dbReference type="EMBL" id="CAG9773213.1"/>
    </source>
</evidence>
<protein>
    <recommendedName>
        <fullName evidence="1">MADF domain-containing protein</fullName>
    </recommendedName>
</protein>
<dbReference type="GO" id="GO:0006357">
    <property type="term" value="P:regulation of transcription by RNA polymerase II"/>
    <property type="evidence" value="ECO:0007669"/>
    <property type="project" value="TreeGrafter"/>
</dbReference>
<dbReference type="PANTHER" id="PTHR12243:SF67">
    <property type="entry name" value="COREPRESSOR OF PANGOLIN, ISOFORM A-RELATED"/>
    <property type="match status" value="1"/>
</dbReference>
<reference evidence="2" key="1">
    <citation type="submission" date="2022-01" db="EMBL/GenBank/DDBJ databases">
        <authorList>
            <person name="King R."/>
        </authorList>
    </citation>
    <scope>NUCLEOTIDE SEQUENCE</scope>
</reference>
<name>A0A9N9MYF2_9CUCU</name>
<dbReference type="OrthoDB" id="5984255at2759"/>
<evidence type="ECO:0000259" key="1">
    <source>
        <dbReference type="PROSITE" id="PS51029"/>
    </source>
</evidence>
<gene>
    <name evidence="2" type="ORF">CEUTPL_LOCUS13611</name>
</gene>
<dbReference type="SMART" id="SM00595">
    <property type="entry name" value="MADF"/>
    <property type="match status" value="1"/>
</dbReference>
<organism evidence="2 3">
    <name type="scientific">Ceutorhynchus assimilis</name>
    <name type="common">cabbage seed weevil</name>
    <dbReference type="NCBI Taxonomy" id="467358"/>
    <lineage>
        <taxon>Eukaryota</taxon>
        <taxon>Metazoa</taxon>
        <taxon>Ecdysozoa</taxon>
        <taxon>Arthropoda</taxon>
        <taxon>Hexapoda</taxon>
        <taxon>Insecta</taxon>
        <taxon>Pterygota</taxon>
        <taxon>Neoptera</taxon>
        <taxon>Endopterygota</taxon>
        <taxon>Coleoptera</taxon>
        <taxon>Polyphaga</taxon>
        <taxon>Cucujiformia</taxon>
        <taxon>Curculionidae</taxon>
        <taxon>Ceutorhynchinae</taxon>
        <taxon>Ceutorhynchus</taxon>
    </lineage>
</organism>
<dbReference type="Pfam" id="PF10545">
    <property type="entry name" value="MADF_DNA_bdg"/>
    <property type="match status" value="1"/>
</dbReference>
<accession>A0A9N9MYF2</accession>
<feature type="domain" description="MADF" evidence="1">
    <location>
        <begin position="10"/>
        <end position="84"/>
    </location>
</feature>
<dbReference type="GO" id="GO:0005667">
    <property type="term" value="C:transcription regulator complex"/>
    <property type="evidence" value="ECO:0007669"/>
    <property type="project" value="TreeGrafter"/>
</dbReference>
<proteinExistence type="predicted"/>